<reference evidence="8 9" key="1">
    <citation type="submission" date="2018-12" db="EMBL/GenBank/DDBJ databases">
        <title>Complete genome of Litorilituus sediminis.</title>
        <authorList>
            <person name="Liu A."/>
            <person name="Rong J."/>
        </authorList>
    </citation>
    <scope>NUCLEOTIDE SEQUENCE [LARGE SCALE GENOMIC DNA]</scope>
    <source>
        <strain evidence="8 9">JCM 17549</strain>
    </source>
</reference>
<dbReference type="InterPro" id="IPR017853">
    <property type="entry name" value="GH"/>
</dbReference>
<dbReference type="CDD" id="cd14752">
    <property type="entry name" value="GH31_N"/>
    <property type="match status" value="1"/>
</dbReference>
<dbReference type="Proteomes" id="UP000290244">
    <property type="component" value="Chromosome"/>
</dbReference>
<dbReference type="GO" id="GO:0004553">
    <property type="term" value="F:hydrolase activity, hydrolyzing O-glycosyl compounds"/>
    <property type="evidence" value="ECO:0007669"/>
    <property type="project" value="InterPro"/>
</dbReference>
<dbReference type="SUPFAM" id="SSF51445">
    <property type="entry name" value="(Trans)glycosidases"/>
    <property type="match status" value="1"/>
</dbReference>
<dbReference type="SUPFAM" id="SSF51011">
    <property type="entry name" value="Glycosyl hydrolase domain"/>
    <property type="match status" value="1"/>
</dbReference>
<evidence type="ECO:0000259" key="4">
    <source>
        <dbReference type="Pfam" id="PF01055"/>
    </source>
</evidence>
<feature type="domain" description="Glycoside hydrolase family 31 TIM barrel" evidence="4">
    <location>
        <begin position="280"/>
        <end position="605"/>
    </location>
</feature>
<gene>
    <name evidence="8" type="ORF">EMK97_14530</name>
</gene>
<dbReference type="InterPro" id="IPR013780">
    <property type="entry name" value="Glyco_hydro_b"/>
</dbReference>
<keyword evidence="3" id="KW-0472">Membrane</keyword>
<evidence type="ECO:0000313" key="9">
    <source>
        <dbReference type="Proteomes" id="UP000290244"/>
    </source>
</evidence>
<evidence type="ECO:0000259" key="6">
    <source>
        <dbReference type="Pfam" id="PF17137"/>
    </source>
</evidence>
<evidence type="ECO:0000259" key="5">
    <source>
        <dbReference type="Pfam" id="PF13802"/>
    </source>
</evidence>
<feature type="domain" description="Glycosyl hydrolase family 31 C-terminal" evidence="7">
    <location>
        <begin position="613"/>
        <end position="697"/>
    </location>
</feature>
<dbReference type="PANTHER" id="PTHR43863:SF2">
    <property type="entry name" value="MALTASE-GLUCOAMYLASE"/>
    <property type="match status" value="1"/>
</dbReference>
<dbReference type="KEGG" id="lsd:EMK97_14530"/>
<dbReference type="AlphaFoldDB" id="A0A4V0ZGC8"/>
<keyword evidence="3" id="KW-1133">Transmembrane helix</keyword>
<evidence type="ECO:0000256" key="1">
    <source>
        <dbReference type="ARBA" id="ARBA00007806"/>
    </source>
</evidence>
<dbReference type="InterPro" id="IPR025887">
    <property type="entry name" value="Glyco_hydro_31_N_dom"/>
</dbReference>
<evidence type="ECO:0000256" key="3">
    <source>
        <dbReference type="SAM" id="Phobius"/>
    </source>
</evidence>
<comment type="similarity">
    <text evidence="1 2">Belongs to the glycosyl hydrolase 31 family.</text>
</comment>
<dbReference type="PANTHER" id="PTHR43863">
    <property type="entry name" value="HYDROLASE, PUTATIVE (AFU_ORTHOLOGUE AFUA_1G03140)-RELATED"/>
    <property type="match status" value="1"/>
</dbReference>
<dbReference type="Pfam" id="PF13802">
    <property type="entry name" value="Gal_mutarotas_2"/>
    <property type="match status" value="1"/>
</dbReference>
<keyword evidence="9" id="KW-1185">Reference proteome</keyword>
<proteinExistence type="inferred from homology"/>
<dbReference type="Pfam" id="PF01055">
    <property type="entry name" value="Glyco_hydro_31_2nd"/>
    <property type="match status" value="1"/>
</dbReference>
<dbReference type="Pfam" id="PF17137">
    <property type="entry name" value="DUF5110"/>
    <property type="match status" value="1"/>
</dbReference>
<dbReference type="InterPro" id="IPR033403">
    <property type="entry name" value="DUF5110"/>
</dbReference>
<feature type="transmembrane region" description="Helical" evidence="3">
    <location>
        <begin position="20"/>
        <end position="38"/>
    </location>
</feature>
<accession>A0A4V0ZGC8</accession>
<protein>
    <submittedName>
        <fullName evidence="8">DUF5110 domain-containing protein</fullName>
    </submittedName>
</protein>
<keyword evidence="2" id="KW-0378">Hydrolase</keyword>
<dbReference type="EMBL" id="CP034759">
    <property type="protein sequence ID" value="QBG36850.1"/>
    <property type="molecule type" value="Genomic_DNA"/>
</dbReference>
<feature type="domain" description="Glycoside hydrolase family 31 N-terminal" evidence="5">
    <location>
        <begin position="74"/>
        <end position="237"/>
    </location>
</feature>
<dbReference type="Gene3D" id="2.60.40.1760">
    <property type="entry name" value="glycosyl hydrolase (family 31)"/>
    <property type="match status" value="1"/>
</dbReference>
<evidence type="ECO:0000313" key="8">
    <source>
        <dbReference type="EMBL" id="QBG36850.1"/>
    </source>
</evidence>
<evidence type="ECO:0000256" key="2">
    <source>
        <dbReference type="RuleBase" id="RU361185"/>
    </source>
</evidence>
<sequence length="838" mass="94759">MTLYKGNALLYFAIRKFALLIKNIFLISAFVGAFSAWATSQSNHYLSHKVTDQQVIIATKQAQVTLTSYGHGIEVHYQDNDKKTSTLPSFAIKEQAKRQAFTLSSDKDSLTLKQGNLSAIVTKQPFSIRYLHNNQLLVAEEAGFLSEKALASHTQDKQALASLSHGFRFKLKQSEKLLGTGERVLGMDRRGHRLPLYNKAHYGYTTESSQMNFSIPAVMSSNKYILLFDNSAKGWLDLGKTEQDILQFEAVGGRASYIIFAGENYPELINNYVNLTGKQPMPPRWALGSFASRFGYRNQQEVLSTASKFLDLDIPLDAIILDLYWFGADIKGHMGNLAWDNNTFAEPEKMITKLNEQGVKTVLITEPFILNSSKRWQEAVEQNVLAKAANGEPKRFDFYFGNTGLIDIFNRDATSWFNKIYTTLAEQGVAGWWGDLGEPEVHPSDTLHTLDDGTVVNADEIHNAYGHQWAKMLYENQSAHQANSRPFILMRSGFAGSQRYGMIPWTGDVSRSWGGLKPQVELSLQMSLLGMGYTHSDLGGFAGGEEFDQALYIRWLQYGVFQPIFRPHAQDNIASEVVYHDKKTQDILREFIKLRYQLLPYNYTLAYENSTTGMPLMRPLFFEDETNLSLINNSHSYLWGDAFLVTPVVDEKQKSVSVNLPHGVWFDYFTGKRYQGEQSIQLTPTLATLPVLVRAGAFVPMIDSIQSTKDYSSEKLTLHYYADSSVKQSAGKMFEDDGKSRDSIANNQYELLQFAAKHIDDELSIALSQQGDYASRPNAREVTLVIHHLASKPEKVVSQHITMKVSDNKVSKAYWNNKNNTLSVTFTWQHQPMTWKIK</sequence>
<dbReference type="RefSeq" id="WP_130603394.1">
    <property type="nucleotide sequence ID" value="NZ_CP034759.1"/>
</dbReference>
<dbReference type="Pfam" id="PF21365">
    <property type="entry name" value="Glyco_hydro_31_3rd"/>
    <property type="match status" value="1"/>
</dbReference>
<dbReference type="GO" id="GO:0030246">
    <property type="term" value="F:carbohydrate binding"/>
    <property type="evidence" value="ECO:0007669"/>
    <property type="project" value="InterPro"/>
</dbReference>
<dbReference type="InterPro" id="IPR011013">
    <property type="entry name" value="Gal_mutarotase_sf_dom"/>
</dbReference>
<keyword evidence="3" id="KW-0812">Transmembrane</keyword>
<evidence type="ECO:0000259" key="7">
    <source>
        <dbReference type="Pfam" id="PF21365"/>
    </source>
</evidence>
<dbReference type="OrthoDB" id="176168at2"/>
<keyword evidence="2" id="KW-0326">Glycosidase</keyword>
<dbReference type="InterPro" id="IPR048395">
    <property type="entry name" value="Glyco_hydro_31_C"/>
</dbReference>
<feature type="domain" description="DUF5110" evidence="6">
    <location>
        <begin position="715"/>
        <end position="788"/>
    </location>
</feature>
<dbReference type="Gene3D" id="3.20.20.80">
    <property type="entry name" value="Glycosidases"/>
    <property type="match status" value="1"/>
</dbReference>
<dbReference type="SUPFAM" id="SSF74650">
    <property type="entry name" value="Galactose mutarotase-like"/>
    <property type="match status" value="1"/>
</dbReference>
<dbReference type="GO" id="GO:0005975">
    <property type="term" value="P:carbohydrate metabolic process"/>
    <property type="evidence" value="ECO:0007669"/>
    <property type="project" value="InterPro"/>
</dbReference>
<dbReference type="Gene3D" id="2.60.40.1180">
    <property type="entry name" value="Golgi alpha-mannosidase II"/>
    <property type="match status" value="2"/>
</dbReference>
<name>A0A4V0ZGC8_9GAMM</name>
<dbReference type="InterPro" id="IPR000322">
    <property type="entry name" value="Glyco_hydro_31_TIM"/>
</dbReference>
<dbReference type="InterPro" id="IPR051816">
    <property type="entry name" value="Glycosyl_Hydrolase_31"/>
</dbReference>
<organism evidence="8 9">
    <name type="scientific">Litorilituus sediminis</name>
    <dbReference type="NCBI Taxonomy" id="718192"/>
    <lineage>
        <taxon>Bacteria</taxon>
        <taxon>Pseudomonadati</taxon>
        <taxon>Pseudomonadota</taxon>
        <taxon>Gammaproteobacteria</taxon>
        <taxon>Alteromonadales</taxon>
        <taxon>Colwelliaceae</taxon>
        <taxon>Litorilituus</taxon>
    </lineage>
</organism>